<gene>
    <name evidence="1" type="ORF">SAMN05660859_0145</name>
</gene>
<dbReference type="RefSeq" id="WP_091444319.1">
    <property type="nucleotide sequence ID" value="NZ_FMTP01000010.1"/>
</dbReference>
<dbReference type="AlphaFoldDB" id="A0A1G4UQK2"/>
<evidence type="ECO:0000313" key="1">
    <source>
        <dbReference type="EMBL" id="SCW95910.1"/>
    </source>
</evidence>
<sequence>MQVINDFHIELEQRADGSYARMLDAETDEVIFDWSGPHSNFDAAQAAIRQSLEQIAVARAKAILGIK</sequence>
<dbReference type="Proteomes" id="UP000198889">
    <property type="component" value="Unassembled WGS sequence"/>
</dbReference>
<dbReference type="EMBL" id="FMTP01000010">
    <property type="protein sequence ID" value="SCW95910.1"/>
    <property type="molecule type" value="Genomic_DNA"/>
</dbReference>
<evidence type="ECO:0000313" key="2">
    <source>
        <dbReference type="Proteomes" id="UP000198889"/>
    </source>
</evidence>
<dbReference type="STRING" id="177413.SAMN05660859_0145"/>
<keyword evidence="2" id="KW-1185">Reference proteome</keyword>
<accession>A0A1G4UQK2</accession>
<proteinExistence type="predicted"/>
<reference evidence="2" key="1">
    <citation type="submission" date="2016-10" db="EMBL/GenBank/DDBJ databases">
        <authorList>
            <person name="Varghese N."/>
            <person name="Submissions S."/>
        </authorList>
    </citation>
    <scope>NUCLEOTIDE SEQUENCE [LARGE SCALE GENOMIC DNA]</scope>
    <source>
        <strain evidence="2">CGMCC 1.1761</strain>
    </source>
</reference>
<protein>
    <submittedName>
        <fullName evidence="1">Uncharacterized protein</fullName>
    </submittedName>
</protein>
<organism evidence="1 2">
    <name type="scientific">Ancylobacter rudongensis</name>
    <dbReference type="NCBI Taxonomy" id="177413"/>
    <lineage>
        <taxon>Bacteria</taxon>
        <taxon>Pseudomonadati</taxon>
        <taxon>Pseudomonadota</taxon>
        <taxon>Alphaproteobacteria</taxon>
        <taxon>Hyphomicrobiales</taxon>
        <taxon>Xanthobacteraceae</taxon>
        <taxon>Ancylobacter</taxon>
    </lineage>
</organism>
<name>A0A1G4UQK2_9HYPH</name>